<evidence type="ECO:0000313" key="2">
    <source>
        <dbReference type="Proteomes" id="UP000187209"/>
    </source>
</evidence>
<organism evidence="1 2">
    <name type="scientific">Stentor coeruleus</name>
    <dbReference type="NCBI Taxonomy" id="5963"/>
    <lineage>
        <taxon>Eukaryota</taxon>
        <taxon>Sar</taxon>
        <taxon>Alveolata</taxon>
        <taxon>Ciliophora</taxon>
        <taxon>Postciliodesmatophora</taxon>
        <taxon>Heterotrichea</taxon>
        <taxon>Heterotrichida</taxon>
        <taxon>Stentoridae</taxon>
        <taxon>Stentor</taxon>
    </lineage>
</organism>
<dbReference type="Proteomes" id="UP000187209">
    <property type="component" value="Unassembled WGS sequence"/>
</dbReference>
<name>A0A1R2AZ77_9CILI</name>
<dbReference type="AlphaFoldDB" id="A0A1R2AZ77"/>
<keyword evidence="2" id="KW-1185">Reference proteome</keyword>
<dbReference type="EMBL" id="MPUH01001154">
    <property type="protein sequence ID" value="OMJ69816.1"/>
    <property type="molecule type" value="Genomic_DNA"/>
</dbReference>
<reference evidence="1 2" key="1">
    <citation type="submission" date="2016-11" db="EMBL/GenBank/DDBJ databases">
        <title>The macronuclear genome of Stentor coeruleus: a giant cell with tiny introns.</title>
        <authorList>
            <person name="Slabodnick M."/>
            <person name="Ruby J.G."/>
            <person name="Reiff S.B."/>
            <person name="Swart E.C."/>
            <person name="Gosai S."/>
            <person name="Prabakaran S."/>
            <person name="Witkowska E."/>
            <person name="Larue G.E."/>
            <person name="Fisher S."/>
            <person name="Freeman R.M."/>
            <person name="Gunawardena J."/>
            <person name="Chu W."/>
            <person name="Stover N.A."/>
            <person name="Gregory B.D."/>
            <person name="Nowacki M."/>
            <person name="Derisi J."/>
            <person name="Roy S.W."/>
            <person name="Marshall W.F."/>
            <person name="Sood P."/>
        </authorList>
    </citation>
    <scope>NUCLEOTIDE SEQUENCE [LARGE SCALE GENOMIC DNA]</scope>
    <source>
        <strain evidence="1">WM001</strain>
    </source>
</reference>
<protein>
    <submittedName>
        <fullName evidence="1">Uncharacterized protein</fullName>
    </submittedName>
</protein>
<proteinExistence type="predicted"/>
<evidence type="ECO:0000313" key="1">
    <source>
        <dbReference type="EMBL" id="OMJ69816.1"/>
    </source>
</evidence>
<gene>
    <name evidence="1" type="ORF">SteCoe_32356</name>
</gene>
<accession>A0A1R2AZ77</accession>
<comment type="caution">
    <text evidence="1">The sequence shown here is derived from an EMBL/GenBank/DDBJ whole genome shotgun (WGS) entry which is preliminary data.</text>
</comment>
<sequence>MESNSASDSCDDCGPDVQFYQGFCDSSRETHRPSDGSKTYSNEFLNSIRQSMVSRRVSLYDQSCSCKRCLLF</sequence>